<keyword evidence="2" id="KW-1185">Reference proteome</keyword>
<keyword evidence="1" id="KW-0547">Nucleotide-binding</keyword>
<organism evidence="1 2">
    <name type="scientific">Spiromyces aspiralis</name>
    <dbReference type="NCBI Taxonomy" id="68401"/>
    <lineage>
        <taxon>Eukaryota</taxon>
        <taxon>Fungi</taxon>
        <taxon>Fungi incertae sedis</taxon>
        <taxon>Zoopagomycota</taxon>
        <taxon>Kickxellomycotina</taxon>
        <taxon>Kickxellomycetes</taxon>
        <taxon>Kickxellales</taxon>
        <taxon>Kickxellaceae</taxon>
        <taxon>Spiromyces</taxon>
    </lineage>
</organism>
<evidence type="ECO:0000313" key="2">
    <source>
        <dbReference type="Proteomes" id="UP001145114"/>
    </source>
</evidence>
<name>A0ACC1HB97_9FUNG</name>
<feature type="non-terminal residue" evidence="1">
    <location>
        <position position="121"/>
    </location>
</feature>
<gene>
    <name evidence="1" type="primary">MTR4_2</name>
    <name evidence="1" type="ORF">EV182_004927</name>
</gene>
<keyword evidence="1" id="KW-0067">ATP-binding</keyword>
<sequence>MDAADLFSVFNEEGEVNDVEIELPPQASTPIPANSKAANGEGKRRQSERVSPTEAAAVDKGNSIVKRARGDRHESTPIVLDSFEEDLKREVKAGGLDTSTAENGQLVLSHSVRHQVSIPAG</sequence>
<proteinExistence type="predicted"/>
<comment type="caution">
    <text evidence="1">The sequence shown here is derived from an EMBL/GenBank/DDBJ whole genome shotgun (WGS) entry which is preliminary data.</text>
</comment>
<keyword evidence="1" id="KW-0347">Helicase</keyword>
<dbReference type="EC" id="3.6.4.13" evidence="1"/>
<reference evidence="1" key="1">
    <citation type="submission" date="2022-06" db="EMBL/GenBank/DDBJ databases">
        <title>Phylogenomic reconstructions and comparative analyses of Kickxellomycotina fungi.</title>
        <authorList>
            <person name="Reynolds N.K."/>
            <person name="Stajich J.E."/>
            <person name="Barry K."/>
            <person name="Grigoriev I.V."/>
            <person name="Crous P."/>
            <person name="Smith M.E."/>
        </authorList>
    </citation>
    <scope>NUCLEOTIDE SEQUENCE</scope>
    <source>
        <strain evidence="1">RSA 2271</strain>
    </source>
</reference>
<protein>
    <submittedName>
        <fullName evidence="1">ATP-dependent RNA helicase mtr4</fullName>
        <ecNumber evidence="1">3.6.4.13</ecNumber>
    </submittedName>
</protein>
<dbReference type="Proteomes" id="UP001145114">
    <property type="component" value="Unassembled WGS sequence"/>
</dbReference>
<accession>A0ACC1HB97</accession>
<keyword evidence="1" id="KW-0378">Hydrolase</keyword>
<dbReference type="EMBL" id="JAMZIH010006768">
    <property type="protein sequence ID" value="KAJ1673596.1"/>
    <property type="molecule type" value="Genomic_DNA"/>
</dbReference>
<evidence type="ECO:0000313" key="1">
    <source>
        <dbReference type="EMBL" id="KAJ1673596.1"/>
    </source>
</evidence>